<feature type="transmembrane region" description="Helical" evidence="1">
    <location>
        <begin position="60"/>
        <end position="80"/>
    </location>
</feature>
<keyword evidence="1" id="KW-1133">Transmembrane helix</keyword>
<reference evidence="2" key="1">
    <citation type="submission" date="2021-02" db="EMBL/GenBank/DDBJ databases">
        <authorList>
            <person name="Dougan E. K."/>
            <person name="Rhodes N."/>
            <person name="Thang M."/>
            <person name="Chan C."/>
        </authorList>
    </citation>
    <scope>NUCLEOTIDE SEQUENCE</scope>
</reference>
<keyword evidence="1" id="KW-0472">Membrane</keyword>
<dbReference type="OrthoDB" id="415143at2759"/>
<gene>
    <name evidence="2" type="ORF">SNAT2548_LOCUS3165</name>
</gene>
<keyword evidence="1" id="KW-0812">Transmembrane</keyword>
<organism evidence="2 3">
    <name type="scientific">Symbiodinium natans</name>
    <dbReference type="NCBI Taxonomy" id="878477"/>
    <lineage>
        <taxon>Eukaryota</taxon>
        <taxon>Sar</taxon>
        <taxon>Alveolata</taxon>
        <taxon>Dinophyceae</taxon>
        <taxon>Suessiales</taxon>
        <taxon>Symbiodiniaceae</taxon>
        <taxon>Symbiodinium</taxon>
    </lineage>
</organism>
<accession>A0A812I9E3</accession>
<sequence length="357" mass="40049">MFQYQFLNFSAISWYLRRLYLSEDYLPRRAFCAFGAAGTWIEMLAGLGMVLGALPGSAEGFVLLALAMHVFIFFFGMGPYRWNVMTMYMLVCSTKLCRERGLSGRSLWSDPASSGLYVAIFGVFIPFIGTLDPQTLGRYFGGYRMATFHFAGNETYRALLIDKAAIPASERTSLPIRRDRARGYERLTQDEDLFTALLYADGLDVEGALRRSFQAPSGLTDFEEFDRKYMFVPITWLNCRGPLLNTKWDESLPVTERFVELVCETLAASEEPQLAKGTALQFVAHVVPWLGGRTKRLELFDLTASKWSTGRCVETPGLLKVWGLGFGVWGLGFGVWGLGFGVWGLGFGVWGLGKFRV</sequence>
<comment type="caution">
    <text evidence="2">The sequence shown here is derived from an EMBL/GenBank/DDBJ whole genome shotgun (WGS) entry which is preliminary data.</text>
</comment>
<dbReference type="AlphaFoldDB" id="A0A812I9E3"/>
<evidence type="ECO:0000256" key="1">
    <source>
        <dbReference type="SAM" id="Phobius"/>
    </source>
</evidence>
<dbReference type="Proteomes" id="UP000604046">
    <property type="component" value="Unassembled WGS sequence"/>
</dbReference>
<name>A0A812I9E3_9DINO</name>
<feature type="transmembrane region" description="Helical" evidence="1">
    <location>
        <begin position="114"/>
        <end position="131"/>
    </location>
</feature>
<evidence type="ECO:0000313" key="2">
    <source>
        <dbReference type="EMBL" id="CAE7025353.1"/>
    </source>
</evidence>
<keyword evidence="3" id="KW-1185">Reference proteome</keyword>
<proteinExistence type="predicted"/>
<feature type="transmembrane region" description="Helical" evidence="1">
    <location>
        <begin position="30"/>
        <end position="54"/>
    </location>
</feature>
<dbReference type="EMBL" id="CAJNDS010000193">
    <property type="protein sequence ID" value="CAE7025353.1"/>
    <property type="molecule type" value="Genomic_DNA"/>
</dbReference>
<feature type="transmembrane region" description="Helical" evidence="1">
    <location>
        <begin position="326"/>
        <end position="352"/>
    </location>
</feature>
<protein>
    <submittedName>
        <fullName evidence="2">Uncharacterized protein</fullName>
    </submittedName>
</protein>
<evidence type="ECO:0000313" key="3">
    <source>
        <dbReference type="Proteomes" id="UP000604046"/>
    </source>
</evidence>